<name>A0A6C0BNA7_9ZZZZ</name>
<sequence>MTSLESLQPSQELLFSLCNLSVMEQCPNQLDLDYFINALRGIYPEFNMNRELMITELIHHTNDISSVVSDLVIWCRCYQPEISFNNQSITFTSQSGMISMPPNLREDDESIQVMRSTDLVSIIVSFPESVSMYYLEGLFWMMYSDPFKLLCSQGYVGNINQPCRFFHDLISVSSGSSDTLRDILALDPKFSLRSLIQLALRKRELSKLCDNPCIPLMSQGQGAYFKSNIDESIVSIQADLLRTTYG</sequence>
<evidence type="ECO:0000313" key="1">
    <source>
        <dbReference type="EMBL" id="QHS92888.1"/>
    </source>
</evidence>
<protein>
    <submittedName>
        <fullName evidence="1">Uncharacterized protein</fullName>
    </submittedName>
</protein>
<dbReference type="AlphaFoldDB" id="A0A6C0BNA7"/>
<accession>A0A6C0BNA7</accession>
<reference evidence="1" key="1">
    <citation type="journal article" date="2020" name="Nature">
        <title>Giant virus diversity and host interactions through global metagenomics.</title>
        <authorList>
            <person name="Schulz F."/>
            <person name="Roux S."/>
            <person name="Paez-Espino D."/>
            <person name="Jungbluth S."/>
            <person name="Walsh D.A."/>
            <person name="Denef V.J."/>
            <person name="McMahon K.D."/>
            <person name="Konstantinidis K.T."/>
            <person name="Eloe-Fadrosh E.A."/>
            <person name="Kyrpides N.C."/>
            <person name="Woyke T."/>
        </authorList>
    </citation>
    <scope>NUCLEOTIDE SEQUENCE</scope>
    <source>
        <strain evidence="1">GVMAG-M-3300017651-5</strain>
    </source>
</reference>
<proteinExistence type="predicted"/>
<organism evidence="1">
    <name type="scientific">viral metagenome</name>
    <dbReference type="NCBI Taxonomy" id="1070528"/>
    <lineage>
        <taxon>unclassified sequences</taxon>
        <taxon>metagenomes</taxon>
        <taxon>organismal metagenomes</taxon>
    </lineage>
</organism>
<dbReference type="EMBL" id="MN739193">
    <property type="protein sequence ID" value="QHS92888.1"/>
    <property type="molecule type" value="Genomic_DNA"/>
</dbReference>